<dbReference type="Proteomes" id="UP000049983">
    <property type="component" value="Unassembled WGS sequence"/>
</dbReference>
<organism evidence="9 10">
    <name type="scientific">Roseibium album</name>
    <dbReference type="NCBI Taxonomy" id="311410"/>
    <lineage>
        <taxon>Bacteria</taxon>
        <taxon>Pseudomonadati</taxon>
        <taxon>Pseudomonadota</taxon>
        <taxon>Alphaproteobacteria</taxon>
        <taxon>Hyphomicrobiales</taxon>
        <taxon>Stappiaceae</taxon>
        <taxon>Roseibium</taxon>
    </lineage>
</organism>
<keyword evidence="2 4" id="KW-0521">NADP</keyword>
<keyword evidence="10" id="KW-1185">Reference proteome</keyword>
<dbReference type="NCBIfam" id="TIGR00112">
    <property type="entry name" value="proC"/>
    <property type="match status" value="1"/>
</dbReference>
<dbReference type="GO" id="GO:0005737">
    <property type="term" value="C:cytoplasm"/>
    <property type="evidence" value="ECO:0007669"/>
    <property type="project" value="UniProtKB-SubCell"/>
</dbReference>
<dbReference type="Gene3D" id="1.10.3730.10">
    <property type="entry name" value="ProC C-terminal domain-like"/>
    <property type="match status" value="1"/>
</dbReference>
<gene>
    <name evidence="9" type="primary">proC_2</name>
    <name evidence="4" type="synonym">proC</name>
    <name evidence="9" type="ORF">LA5096_05172</name>
</gene>
<keyword evidence="4" id="KW-0641">Proline biosynthesis</keyword>
<dbReference type="InterPro" id="IPR028939">
    <property type="entry name" value="P5C_Rdtase_cat_N"/>
</dbReference>
<evidence type="ECO:0000256" key="4">
    <source>
        <dbReference type="HAMAP-Rule" id="MF_01925"/>
    </source>
</evidence>
<dbReference type="FunFam" id="1.10.3730.10:FF:000001">
    <property type="entry name" value="Pyrroline-5-carboxylate reductase"/>
    <property type="match status" value="1"/>
</dbReference>
<dbReference type="GO" id="GO:0055129">
    <property type="term" value="P:L-proline biosynthetic process"/>
    <property type="evidence" value="ECO:0007669"/>
    <property type="project" value="UniProtKB-UniRule"/>
</dbReference>
<dbReference type="InterPro" id="IPR008927">
    <property type="entry name" value="6-PGluconate_DH-like_C_sf"/>
</dbReference>
<dbReference type="STRING" id="311410.LA5095_03890"/>
<dbReference type="PANTHER" id="PTHR11645">
    <property type="entry name" value="PYRROLINE-5-CARBOXYLATE REDUCTASE"/>
    <property type="match status" value="1"/>
</dbReference>
<comment type="function">
    <text evidence="4">Catalyzes the reduction of 1-pyrroline-5-carboxylate (PCA) to L-proline.</text>
</comment>
<dbReference type="PANTHER" id="PTHR11645:SF0">
    <property type="entry name" value="PYRROLINE-5-CARBOXYLATE REDUCTASE 3"/>
    <property type="match status" value="1"/>
</dbReference>
<dbReference type="RefSeq" id="WP_055117829.1">
    <property type="nucleotide sequence ID" value="NZ_CXWA01000004.1"/>
</dbReference>
<dbReference type="EMBL" id="CXWC01000013">
    <property type="protein sequence ID" value="CTQ77513.1"/>
    <property type="molecule type" value="Genomic_DNA"/>
</dbReference>
<reference evidence="10" key="1">
    <citation type="submission" date="2015-07" db="EMBL/GenBank/DDBJ databases">
        <authorList>
            <person name="Rodrigo-Torres Lidia"/>
            <person name="Arahal R.David."/>
        </authorList>
    </citation>
    <scope>NUCLEOTIDE SEQUENCE [LARGE SCALE GENOMIC DNA]</scope>
    <source>
        <strain evidence="10">CECT 5096</strain>
    </source>
</reference>
<dbReference type="EC" id="1.5.1.2" evidence="4 5"/>
<evidence type="ECO:0000256" key="2">
    <source>
        <dbReference type="ARBA" id="ARBA00022857"/>
    </source>
</evidence>
<keyword evidence="4" id="KW-0028">Amino-acid biosynthesis</keyword>
<comment type="pathway">
    <text evidence="4">Amino-acid biosynthesis; L-proline biosynthesis; L-proline from L-glutamate 5-semialdehyde: step 1/1.</text>
</comment>
<dbReference type="InterPro" id="IPR029036">
    <property type="entry name" value="P5CR_dimer"/>
</dbReference>
<dbReference type="PIRSF" id="PIRSF000193">
    <property type="entry name" value="Pyrrol-5-carb_rd"/>
    <property type="match status" value="1"/>
</dbReference>
<evidence type="ECO:0000259" key="7">
    <source>
        <dbReference type="Pfam" id="PF03807"/>
    </source>
</evidence>
<dbReference type="GO" id="GO:0004735">
    <property type="term" value="F:pyrroline-5-carboxylate reductase activity"/>
    <property type="evidence" value="ECO:0007669"/>
    <property type="project" value="UniProtKB-UniRule"/>
</dbReference>
<dbReference type="GeneID" id="97672432"/>
<feature type="binding site" evidence="6">
    <location>
        <begin position="73"/>
        <end position="76"/>
    </location>
    <ligand>
        <name>NADP(+)</name>
        <dbReference type="ChEBI" id="CHEBI:58349"/>
    </ligand>
</feature>
<evidence type="ECO:0000313" key="10">
    <source>
        <dbReference type="Proteomes" id="UP000049983"/>
    </source>
</evidence>
<evidence type="ECO:0000256" key="3">
    <source>
        <dbReference type="ARBA" id="ARBA00023002"/>
    </source>
</evidence>
<comment type="subcellular location">
    <subcellularLocation>
        <location evidence="4">Cytoplasm</location>
    </subcellularLocation>
</comment>
<sequence length="272" mass="28287">MNFSKERPFLLVGAGKMGGAMMSGWMAEGIDPSAIVVCDPGLSDEMGALLKKHGIRHVTAVPETLSAGTVLLAVKPQMMDKVLPGLKAAVANDTLLMSVAAGTPVSKFRSVFGDVAVCRCMPNTPAMVKRGITAVFPTDDVSENQKEDVARLLSAVGKVVWLDSEDQIDLVTGVSGSGPAYVFYLAEALSEAGKAAGLPEEIAHDLAVATISGAGELLHQSGEHPSTLRRNVTSPNGTTAAALDVLMHEEGLQPVMTEAVAAAIKRARELAG</sequence>
<evidence type="ECO:0000313" key="9">
    <source>
        <dbReference type="EMBL" id="CTQ77513.1"/>
    </source>
</evidence>
<proteinExistence type="inferred from homology"/>
<evidence type="ECO:0000256" key="5">
    <source>
        <dbReference type="NCBIfam" id="TIGR00112"/>
    </source>
</evidence>
<dbReference type="UniPathway" id="UPA00098">
    <property type="reaction ID" value="UER00361"/>
</dbReference>
<dbReference type="HAMAP" id="MF_01925">
    <property type="entry name" value="P5C_reductase"/>
    <property type="match status" value="1"/>
</dbReference>
<keyword evidence="3 4" id="KW-0560">Oxidoreductase</keyword>
<dbReference type="Pfam" id="PF14748">
    <property type="entry name" value="P5CR_dimer"/>
    <property type="match status" value="1"/>
</dbReference>
<comment type="catalytic activity">
    <reaction evidence="4">
        <text>L-proline + NADP(+) = (S)-1-pyrroline-5-carboxylate + NADPH + 2 H(+)</text>
        <dbReference type="Rhea" id="RHEA:14109"/>
        <dbReference type="ChEBI" id="CHEBI:15378"/>
        <dbReference type="ChEBI" id="CHEBI:17388"/>
        <dbReference type="ChEBI" id="CHEBI:57783"/>
        <dbReference type="ChEBI" id="CHEBI:58349"/>
        <dbReference type="ChEBI" id="CHEBI:60039"/>
        <dbReference type="EC" id="1.5.1.2"/>
    </reaction>
</comment>
<comment type="catalytic activity">
    <reaction evidence="4">
        <text>L-proline + NAD(+) = (S)-1-pyrroline-5-carboxylate + NADH + 2 H(+)</text>
        <dbReference type="Rhea" id="RHEA:14105"/>
        <dbReference type="ChEBI" id="CHEBI:15378"/>
        <dbReference type="ChEBI" id="CHEBI:17388"/>
        <dbReference type="ChEBI" id="CHEBI:57540"/>
        <dbReference type="ChEBI" id="CHEBI:57945"/>
        <dbReference type="ChEBI" id="CHEBI:60039"/>
        <dbReference type="EC" id="1.5.1.2"/>
    </reaction>
</comment>
<keyword evidence="4" id="KW-0963">Cytoplasm</keyword>
<dbReference type="SUPFAM" id="SSF51735">
    <property type="entry name" value="NAD(P)-binding Rossmann-fold domains"/>
    <property type="match status" value="1"/>
</dbReference>
<evidence type="ECO:0000256" key="6">
    <source>
        <dbReference type="PIRSR" id="PIRSR000193-1"/>
    </source>
</evidence>
<dbReference type="InterPro" id="IPR000304">
    <property type="entry name" value="Pyrroline-COOH_reductase"/>
</dbReference>
<dbReference type="Gene3D" id="3.40.50.720">
    <property type="entry name" value="NAD(P)-binding Rossmann-like Domain"/>
    <property type="match status" value="1"/>
</dbReference>
<protein>
    <recommendedName>
        <fullName evidence="4 5">Pyrroline-5-carboxylate reductase</fullName>
        <shortName evidence="4">P5C reductase</shortName>
        <shortName evidence="4">P5CR</shortName>
        <ecNumber evidence="4 5">1.5.1.2</ecNumber>
    </recommendedName>
    <alternativeName>
        <fullName evidence="4">PCA reductase</fullName>
    </alternativeName>
</protein>
<evidence type="ECO:0000256" key="1">
    <source>
        <dbReference type="ARBA" id="ARBA00005525"/>
    </source>
</evidence>
<feature type="domain" description="Pyrroline-5-carboxylate reductase dimerisation" evidence="8">
    <location>
        <begin position="165"/>
        <end position="270"/>
    </location>
</feature>
<dbReference type="SUPFAM" id="SSF48179">
    <property type="entry name" value="6-phosphogluconate dehydrogenase C-terminal domain-like"/>
    <property type="match status" value="1"/>
</dbReference>
<dbReference type="AlphaFoldDB" id="A0A0M6ZD06"/>
<dbReference type="Pfam" id="PF03807">
    <property type="entry name" value="F420_oxidored"/>
    <property type="match status" value="1"/>
</dbReference>
<accession>A0A0M6ZD06</accession>
<name>A0A0M6ZD06_9HYPH</name>
<dbReference type="OrthoDB" id="9805754at2"/>
<comment type="similarity">
    <text evidence="1 4">Belongs to the pyrroline-5-carboxylate reductase family.</text>
</comment>
<feature type="domain" description="Pyrroline-5-carboxylate reductase catalytic N-terminal" evidence="7">
    <location>
        <begin position="11"/>
        <end position="102"/>
    </location>
</feature>
<evidence type="ECO:0000259" key="8">
    <source>
        <dbReference type="Pfam" id="PF14748"/>
    </source>
</evidence>
<dbReference type="InterPro" id="IPR036291">
    <property type="entry name" value="NAD(P)-bd_dom_sf"/>
</dbReference>